<dbReference type="AlphaFoldDB" id="A0A2X0KDS1"/>
<accession>A0A2X0KDS1</accession>
<feature type="compositionally biased region" description="Basic and acidic residues" evidence="1">
    <location>
        <begin position="298"/>
        <end position="311"/>
    </location>
</feature>
<evidence type="ECO:0000313" key="2">
    <source>
        <dbReference type="EMBL" id="SCZ88866.1"/>
    </source>
</evidence>
<sequence>MDLPPPQPACIALLPVLLSPTPRAIPGSQLSQLTRSAHHYLSTPVTSPAYLQPVQVDYEVTRLREELTESISDPPLGDPLYAADASAIRALIPIGSSSLAVVLVWEEESVHPFGGAFADLGNGSSSAFARSEDQDEQGLAGWRFLTLDRIDPDSPSAKHWSTDLRTALDGLARQLSEGVVEAAGTGGSKKKSVGTGPMTIKTPKVPIQSREEMAEGEGTTPGAYGAPEDFWEGWEEEDDHSEGGGGDHPSGVPGGSVGGAYGTRPLTLEEKEAAQESSYWESYGSDASGSVIGDDDDAHDRTRTNTHHQESDAQLLPMDADDPDFASLSRRASAVAPGSPFTRSRRSSTIRGADAPVVMDALRLAGAIRPSPSRTPSNITSSSDGISTTNGTPLAQCPDPEEEKTIPTLPTSSLVGADSSPDVDALRFALAGVWQLFSKGSTPAERDLQRDTFLRISNMVTKS</sequence>
<organism evidence="2 3">
    <name type="scientific">Microbotryum saponariae</name>
    <dbReference type="NCBI Taxonomy" id="289078"/>
    <lineage>
        <taxon>Eukaryota</taxon>
        <taxon>Fungi</taxon>
        <taxon>Dikarya</taxon>
        <taxon>Basidiomycota</taxon>
        <taxon>Pucciniomycotina</taxon>
        <taxon>Microbotryomycetes</taxon>
        <taxon>Microbotryales</taxon>
        <taxon>Microbotryaceae</taxon>
        <taxon>Microbotryum</taxon>
    </lineage>
</organism>
<dbReference type="STRING" id="289078.A0A2X0KDS1"/>
<proteinExistence type="predicted"/>
<dbReference type="EMBL" id="FMWP01000012">
    <property type="protein sequence ID" value="SCZ88866.1"/>
    <property type="molecule type" value="Genomic_DNA"/>
</dbReference>
<feature type="region of interest" description="Disordered" evidence="1">
    <location>
        <begin position="179"/>
        <end position="318"/>
    </location>
</feature>
<keyword evidence="3" id="KW-1185">Reference proteome</keyword>
<feature type="compositionally biased region" description="Polar residues" evidence="1">
    <location>
        <begin position="275"/>
        <end position="288"/>
    </location>
</feature>
<dbReference type="Proteomes" id="UP000249723">
    <property type="component" value="Unassembled WGS sequence"/>
</dbReference>
<protein>
    <submittedName>
        <fullName evidence="2">BZ3500_MvSof-1268-A1-R1_Chr2-1g04692 protein</fullName>
    </submittedName>
</protein>
<dbReference type="OrthoDB" id="2537122at2759"/>
<gene>
    <name evidence="2" type="ORF">BZ3500_MVSOF-1268-A1-R1_CHR2-1G04692</name>
</gene>
<reference evidence="3" key="1">
    <citation type="submission" date="2016-10" db="EMBL/GenBank/DDBJ databases">
        <authorList>
            <person name="Jeantristanb JTB J.-T."/>
            <person name="Ricardo R."/>
        </authorList>
    </citation>
    <scope>NUCLEOTIDE SEQUENCE [LARGE SCALE GENOMIC DNA]</scope>
</reference>
<feature type="compositionally biased region" description="Gly residues" evidence="1">
    <location>
        <begin position="243"/>
        <end position="261"/>
    </location>
</feature>
<feature type="region of interest" description="Disordered" evidence="1">
    <location>
        <begin position="368"/>
        <end position="411"/>
    </location>
</feature>
<evidence type="ECO:0000313" key="3">
    <source>
        <dbReference type="Proteomes" id="UP000249723"/>
    </source>
</evidence>
<feature type="compositionally biased region" description="Polar residues" evidence="1">
    <location>
        <begin position="372"/>
        <end position="393"/>
    </location>
</feature>
<feature type="compositionally biased region" description="Acidic residues" evidence="1">
    <location>
        <begin position="229"/>
        <end position="240"/>
    </location>
</feature>
<name>A0A2X0KDS1_9BASI</name>
<evidence type="ECO:0000256" key="1">
    <source>
        <dbReference type="SAM" id="MobiDB-lite"/>
    </source>
</evidence>